<dbReference type="PIRSF" id="PIRSF002741">
    <property type="entry name" value="MppA"/>
    <property type="match status" value="1"/>
</dbReference>
<proteinExistence type="inferred from homology"/>
<evidence type="ECO:0000256" key="1">
    <source>
        <dbReference type="ARBA" id="ARBA00005695"/>
    </source>
</evidence>
<reference evidence="6 7" key="1">
    <citation type="journal article" date="2016" name="Nat. Commun.">
        <title>Thousands of microbial genomes shed light on interconnected biogeochemical processes in an aquifer system.</title>
        <authorList>
            <person name="Anantharaman K."/>
            <person name="Brown C.T."/>
            <person name="Hug L.A."/>
            <person name="Sharon I."/>
            <person name="Castelle C.J."/>
            <person name="Probst A.J."/>
            <person name="Thomas B.C."/>
            <person name="Singh A."/>
            <person name="Wilkins M.J."/>
            <person name="Karaoz U."/>
            <person name="Brodie E.L."/>
            <person name="Williams K.H."/>
            <person name="Hubbard S.S."/>
            <person name="Banfield J.F."/>
        </authorList>
    </citation>
    <scope>NUCLEOTIDE SEQUENCE [LARGE SCALE GENOMIC DNA]</scope>
</reference>
<name>A0A1G2T398_9BACT</name>
<dbReference type="GO" id="GO:0042597">
    <property type="term" value="C:periplasmic space"/>
    <property type="evidence" value="ECO:0007669"/>
    <property type="project" value="UniProtKB-ARBA"/>
</dbReference>
<comment type="caution">
    <text evidence="6">The sequence shown here is derived from an EMBL/GenBank/DDBJ whole genome shotgun (WGS) entry which is preliminary data.</text>
</comment>
<evidence type="ECO:0000313" key="7">
    <source>
        <dbReference type="Proteomes" id="UP000178612"/>
    </source>
</evidence>
<keyword evidence="4" id="KW-0812">Transmembrane</keyword>
<keyword evidence="4" id="KW-1133">Transmembrane helix</keyword>
<keyword evidence="2" id="KW-0813">Transport</keyword>
<accession>A0A1G2T398</accession>
<dbReference type="GO" id="GO:0015833">
    <property type="term" value="P:peptide transport"/>
    <property type="evidence" value="ECO:0007669"/>
    <property type="project" value="TreeGrafter"/>
</dbReference>
<evidence type="ECO:0000259" key="5">
    <source>
        <dbReference type="Pfam" id="PF00496"/>
    </source>
</evidence>
<gene>
    <name evidence="6" type="ORF">A2758_02390</name>
</gene>
<dbReference type="EMBL" id="MHVJ01000013">
    <property type="protein sequence ID" value="OHA91289.1"/>
    <property type="molecule type" value="Genomic_DNA"/>
</dbReference>
<keyword evidence="3" id="KW-0732">Signal</keyword>
<dbReference type="Proteomes" id="UP000178612">
    <property type="component" value="Unassembled WGS sequence"/>
</dbReference>
<keyword evidence="4" id="KW-0472">Membrane</keyword>
<evidence type="ECO:0000256" key="4">
    <source>
        <dbReference type="SAM" id="Phobius"/>
    </source>
</evidence>
<dbReference type="InterPro" id="IPR000914">
    <property type="entry name" value="SBP_5_dom"/>
</dbReference>
<dbReference type="SUPFAM" id="SSF53850">
    <property type="entry name" value="Periplasmic binding protein-like II"/>
    <property type="match status" value="1"/>
</dbReference>
<dbReference type="GO" id="GO:1904680">
    <property type="term" value="F:peptide transmembrane transporter activity"/>
    <property type="evidence" value="ECO:0007669"/>
    <property type="project" value="TreeGrafter"/>
</dbReference>
<evidence type="ECO:0000256" key="2">
    <source>
        <dbReference type="ARBA" id="ARBA00022448"/>
    </source>
</evidence>
<dbReference type="PANTHER" id="PTHR30290">
    <property type="entry name" value="PERIPLASMIC BINDING COMPONENT OF ABC TRANSPORTER"/>
    <property type="match status" value="1"/>
</dbReference>
<dbReference type="GO" id="GO:0043190">
    <property type="term" value="C:ATP-binding cassette (ABC) transporter complex"/>
    <property type="evidence" value="ECO:0007669"/>
    <property type="project" value="InterPro"/>
</dbReference>
<protein>
    <recommendedName>
        <fullName evidence="5">Solute-binding protein family 5 domain-containing protein</fullName>
    </recommendedName>
</protein>
<dbReference type="Gene3D" id="3.90.76.10">
    <property type="entry name" value="Dipeptide-binding Protein, Domain 1"/>
    <property type="match status" value="1"/>
</dbReference>
<dbReference type="AlphaFoldDB" id="A0A1G2T398"/>
<feature type="transmembrane region" description="Helical" evidence="4">
    <location>
        <begin position="36"/>
        <end position="55"/>
    </location>
</feature>
<dbReference type="InterPro" id="IPR039424">
    <property type="entry name" value="SBP_5"/>
</dbReference>
<evidence type="ECO:0000313" key="6">
    <source>
        <dbReference type="EMBL" id="OHA91289.1"/>
    </source>
</evidence>
<organism evidence="6 7">
    <name type="scientific">Candidatus Zambryskibacteria bacterium RIFCSPHIGHO2_01_FULL_49_18</name>
    <dbReference type="NCBI Taxonomy" id="1802740"/>
    <lineage>
        <taxon>Bacteria</taxon>
        <taxon>Candidatus Zambryskiibacteriota</taxon>
    </lineage>
</organism>
<dbReference type="Gene3D" id="3.10.105.10">
    <property type="entry name" value="Dipeptide-binding Protein, Domain 3"/>
    <property type="match status" value="1"/>
</dbReference>
<dbReference type="PANTHER" id="PTHR30290:SF9">
    <property type="entry name" value="OLIGOPEPTIDE-BINDING PROTEIN APPA"/>
    <property type="match status" value="1"/>
</dbReference>
<sequence>MTYKEIRALILKRFNIPKARPIAKTLSSFTLAEKTAFYFFSSLFILSGFLMLWQVSSAFLMEVPIQGGTLSEGIVGNPRFINPVLALSEADKNLTALIYSGLVRLTPDGEIVNDLASHISASLNNLVYTVTISDKARFHDDKPVTADDVIFTIAKISDPVIKSPRRGNWDGVSVAKVDEKTVVFTLKRSYAPFIYNLTTGILPKHIWNNVTNDEFSFSQFNTLPVGSGPYEVERVERNEGGIPDYYKLKPSSGTMGRKPYIKNLVFHFYPSETALLKAYDGGEIDAVSGITPENMPKIGSSQIIDSPLPRIFAVFWNQNRSKVLQDKEVRRALDLAAPKERIVENVLGGYGYAIDGPIPAGIYDWSSIKKSEETDEERLARARQILSKDGWVLDLEDGVLEKKSGSANITLSFSISTGDAPELRQVAEELKSAWERLGAKVEILVFETGDLNQNVIRPRQFEGLLFGEVVGREADVYPFWHSSQRNDPGLNIALYANTKADKFLENARSTKDKDVAEKDYLAFQKEVQADLPAVFLYTPSFLYVLPDSVKAVRLGPLAQAPDRFLGIRDWYIETDLVWKIFIDQI</sequence>
<dbReference type="Pfam" id="PF00496">
    <property type="entry name" value="SBP_bac_5"/>
    <property type="match status" value="1"/>
</dbReference>
<feature type="domain" description="Solute-binding protein family 5" evidence="5">
    <location>
        <begin position="110"/>
        <end position="448"/>
    </location>
</feature>
<comment type="similarity">
    <text evidence="1">Belongs to the bacterial solute-binding protein 5 family.</text>
</comment>
<dbReference type="Gene3D" id="3.40.190.10">
    <property type="entry name" value="Periplasmic binding protein-like II"/>
    <property type="match status" value="1"/>
</dbReference>
<evidence type="ECO:0000256" key="3">
    <source>
        <dbReference type="ARBA" id="ARBA00022729"/>
    </source>
</evidence>
<dbReference type="InterPro" id="IPR030678">
    <property type="entry name" value="Peptide/Ni-bd"/>
</dbReference>